<comment type="caution">
    <text evidence="2">The sequence shown here is derived from an EMBL/GenBank/DDBJ whole genome shotgun (WGS) entry which is preliminary data.</text>
</comment>
<keyword evidence="1" id="KW-0472">Membrane</keyword>
<name>A0A5A7NVY9_9MICC</name>
<dbReference type="OrthoDB" id="3830423at2"/>
<reference evidence="2 3" key="1">
    <citation type="submission" date="2019-09" db="EMBL/GenBank/DDBJ databases">
        <title>Arthrobacter zafarii sp. nov., a moderately thermotolerant and halotolerant actinobacterium isolated from Cholistan desert soil of Pakistan.</title>
        <authorList>
            <person name="Amin A."/>
            <person name="Ahmed I."/>
            <person name="Khalid N."/>
            <person name="Schumann P."/>
            <person name="Busse H.J."/>
            <person name="Khan I.U."/>
            <person name="Li S."/>
            <person name="Li W.J."/>
        </authorList>
    </citation>
    <scope>NUCLEOTIDE SEQUENCE [LARGE SCALE GENOMIC DNA]</scope>
    <source>
        <strain evidence="2 3">NCCP-1664</strain>
    </source>
</reference>
<feature type="transmembrane region" description="Helical" evidence="1">
    <location>
        <begin position="66"/>
        <end position="83"/>
    </location>
</feature>
<dbReference type="Proteomes" id="UP000325307">
    <property type="component" value="Unassembled WGS sequence"/>
</dbReference>
<keyword evidence="1" id="KW-0812">Transmembrane</keyword>
<dbReference type="EMBL" id="BKDJ01000028">
    <property type="protein sequence ID" value="GER24448.1"/>
    <property type="molecule type" value="Genomic_DNA"/>
</dbReference>
<protein>
    <recommendedName>
        <fullName evidence="4">Integral membrane protein</fullName>
    </recommendedName>
</protein>
<feature type="transmembrane region" description="Helical" evidence="1">
    <location>
        <begin position="95"/>
        <end position="115"/>
    </location>
</feature>
<accession>A0A5A7NVY9</accession>
<evidence type="ECO:0000256" key="1">
    <source>
        <dbReference type="SAM" id="Phobius"/>
    </source>
</evidence>
<keyword evidence="1" id="KW-1133">Transmembrane helix</keyword>
<feature type="transmembrane region" description="Helical" evidence="1">
    <location>
        <begin position="37"/>
        <end position="54"/>
    </location>
</feature>
<dbReference type="AlphaFoldDB" id="A0A5A7NVY9"/>
<sequence>MDFLHALLVFLHILGAAAIVGGWLATFKTPTVGKFQWYGGIAQLVTGLLLVALAEMGEDPVNHAKIAVKLLLGVGVFVAALIGRRKLARGGEVSTGLAHGVGGLGLIAMAVAVLWQ</sequence>
<proteinExistence type="predicted"/>
<feature type="transmembrane region" description="Helical" evidence="1">
    <location>
        <begin position="6"/>
        <end position="25"/>
    </location>
</feature>
<evidence type="ECO:0008006" key="4">
    <source>
        <dbReference type="Google" id="ProtNLM"/>
    </source>
</evidence>
<dbReference type="RefSeq" id="WP_149958032.1">
    <property type="nucleotide sequence ID" value="NZ_BKDJ01000028.1"/>
</dbReference>
<keyword evidence="3" id="KW-1185">Reference proteome</keyword>
<evidence type="ECO:0000313" key="3">
    <source>
        <dbReference type="Proteomes" id="UP000325307"/>
    </source>
</evidence>
<organism evidence="2 3">
    <name type="scientific">Zafaria cholistanensis</name>
    <dbReference type="NCBI Taxonomy" id="1682741"/>
    <lineage>
        <taxon>Bacteria</taxon>
        <taxon>Bacillati</taxon>
        <taxon>Actinomycetota</taxon>
        <taxon>Actinomycetes</taxon>
        <taxon>Micrococcales</taxon>
        <taxon>Micrococcaceae</taxon>
        <taxon>Zafaria</taxon>
    </lineage>
</organism>
<gene>
    <name evidence="2" type="ORF">NCCP1664_29430</name>
</gene>
<evidence type="ECO:0000313" key="2">
    <source>
        <dbReference type="EMBL" id="GER24448.1"/>
    </source>
</evidence>